<dbReference type="NCBIfam" id="TIGR00732">
    <property type="entry name" value="dprA"/>
    <property type="match status" value="1"/>
</dbReference>
<dbReference type="SUPFAM" id="SSF102405">
    <property type="entry name" value="MCP/YpsA-like"/>
    <property type="match status" value="1"/>
</dbReference>
<gene>
    <name evidence="3" type="primary">dprA</name>
    <name evidence="3" type="ORF">CHRY9393_03211</name>
</gene>
<sequence>MEKKTHMISEEHLYAIALRECKLIGDITFYKLVRIFGSAKETWENVKKEYKKTNGIGLKIISDIGNIDHLKFAEKEIKFCQENNIKIRLRHYNELPSLLSECDDAPSILYQKGNFKKEVKTLSIVGTRNMTSYGEKFIHDFFIETKSDQYTSVSGLALGVDKEVHEQSINHHIPTVAVLAHGFNFLYPSKNRKLSEKILSENGALVTEFASSRKPDRENFIQRNRIVAGISPSTIVIETGFGGGSISTATFANNYNRDVFALPGKITDKYSQGCNHLIFQNKATAISSIKNLTESLGLGKYKHQMEELFPQNKSILELTENQELIYKLIKKNPQVFLNDLIEKTDLSSHKILPLILELELLGKVKTLSGRQFIAI</sequence>
<dbReference type="Proteomes" id="UP000445309">
    <property type="component" value="Unassembled WGS sequence"/>
</dbReference>
<dbReference type="InterPro" id="IPR003488">
    <property type="entry name" value="DprA"/>
</dbReference>
<comment type="similarity">
    <text evidence="1">Belongs to the DprA/Smf family.</text>
</comment>
<dbReference type="PANTHER" id="PTHR43022:SF1">
    <property type="entry name" value="PROTEIN SMF"/>
    <property type="match status" value="1"/>
</dbReference>
<proteinExistence type="inferred from homology"/>
<accession>A0A6N4XSP8</accession>
<dbReference type="InterPro" id="IPR036388">
    <property type="entry name" value="WH-like_DNA-bd_sf"/>
</dbReference>
<feature type="domain" description="Smf/DprA SLOG" evidence="2">
    <location>
        <begin position="90"/>
        <end position="296"/>
    </location>
</feature>
<dbReference type="Pfam" id="PF02481">
    <property type="entry name" value="DNA_processg_A"/>
    <property type="match status" value="1"/>
</dbReference>
<dbReference type="Gene3D" id="3.40.50.450">
    <property type="match status" value="1"/>
</dbReference>
<evidence type="ECO:0000313" key="3">
    <source>
        <dbReference type="EMBL" id="CAA7392491.1"/>
    </source>
</evidence>
<name>A0A6N4XSP8_9FLAO</name>
<reference evidence="3 4" key="1">
    <citation type="submission" date="2020-01" db="EMBL/GenBank/DDBJ databases">
        <authorList>
            <person name="Rodrigo-Torres L."/>
            <person name="Arahal R. D."/>
            <person name="Lucena T."/>
        </authorList>
    </citation>
    <scope>NUCLEOTIDE SEQUENCE [LARGE SCALE GENOMIC DNA]</scope>
    <source>
        <strain evidence="3 4">CECT 9393</strain>
    </source>
</reference>
<dbReference type="PANTHER" id="PTHR43022">
    <property type="entry name" value="PROTEIN SMF"/>
    <property type="match status" value="1"/>
</dbReference>
<dbReference type="GO" id="GO:0009294">
    <property type="term" value="P:DNA-mediated transformation"/>
    <property type="evidence" value="ECO:0007669"/>
    <property type="project" value="InterPro"/>
</dbReference>
<dbReference type="AlphaFoldDB" id="A0A6N4XSP8"/>
<dbReference type="EMBL" id="CACVBY010000111">
    <property type="protein sequence ID" value="CAA7392491.1"/>
    <property type="molecule type" value="Genomic_DNA"/>
</dbReference>
<organism evidence="3 4">
    <name type="scientific">Chryseobacterium fistulae</name>
    <dbReference type="NCBI Taxonomy" id="2675058"/>
    <lineage>
        <taxon>Bacteria</taxon>
        <taxon>Pseudomonadati</taxon>
        <taxon>Bacteroidota</taxon>
        <taxon>Flavobacteriia</taxon>
        <taxon>Flavobacteriales</taxon>
        <taxon>Weeksellaceae</taxon>
        <taxon>Chryseobacterium group</taxon>
        <taxon>Chryseobacterium</taxon>
    </lineage>
</organism>
<dbReference type="InterPro" id="IPR057666">
    <property type="entry name" value="DrpA_SLOG"/>
</dbReference>
<dbReference type="Gene3D" id="1.10.10.10">
    <property type="entry name" value="Winged helix-like DNA-binding domain superfamily/Winged helix DNA-binding domain"/>
    <property type="match status" value="1"/>
</dbReference>
<keyword evidence="4" id="KW-1185">Reference proteome</keyword>
<evidence type="ECO:0000256" key="1">
    <source>
        <dbReference type="ARBA" id="ARBA00006525"/>
    </source>
</evidence>
<evidence type="ECO:0000313" key="4">
    <source>
        <dbReference type="Proteomes" id="UP000445309"/>
    </source>
</evidence>
<evidence type="ECO:0000259" key="2">
    <source>
        <dbReference type="Pfam" id="PF02481"/>
    </source>
</evidence>
<protein>
    <submittedName>
        <fullName evidence="3">DNA processing protein DprA</fullName>
    </submittedName>
</protein>